<dbReference type="PANTHER" id="PTHR34969">
    <property type="entry name" value="OS01G0621700 PROTEIN"/>
    <property type="match status" value="1"/>
</dbReference>
<feature type="domain" description="TH1" evidence="2">
    <location>
        <begin position="52"/>
        <end position="220"/>
    </location>
</feature>
<feature type="compositionally biased region" description="Basic and acidic residues" evidence="1">
    <location>
        <begin position="12"/>
        <end position="23"/>
    </location>
</feature>
<dbReference type="PANTHER" id="PTHR34969:SF1">
    <property type="entry name" value="TH1 DOMAIN-CONTAINING PROTEIN"/>
    <property type="match status" value="1"/>
</dbReference>
<evidence type="ECO:0000313" key="3">
    <source>
        <dbReference type="EMBL" id="KAL3678996.1"/>
    </source>
</evidence>
<feature type="region of interest" description="Disordered" evidence="1">
    <location>
        <begin position="1"/>
        <end position="41"/>
    </location>
</feature>
<dbReference type="Pfam" id="PF06017">
    <property type="entry name" value="Myosin_TH1"/>
    <property type="match status" value="1"/>
</dbReference>
<name>A0ABD3GK05_9MARC</name>
<protein>
    <recommendedName>
        <fullName evidence="2">TH1 domain-containing protein</fullName>
    </recommendedName>
</protein>
<dbReference type="EMBL" id="JBJQOH010000007">
    <property type="protein sequence ID" value="KAL3678996.1"/>
    <property type="molecule type" value="Genomic_DNA"/>
</dbReference>
<dbReference type="InterPro" id="IPR010926">
    <property type="entry name" value="Myosin_TH1"/>
</dbReference>
<evidence type="ECO:0000313" key="4">
    <source>
        <dbReference type="Proteomes" id="UP001633002"/>
    </source>
</evidence>
<comment type="caution">
    <text evidence="3">The sequence shown here is derived from an EMBL/GenBank/DDBJ whole genome shotgun (WGS) entry which is preliminary data.</text>
</comment>
<evidence type="ECO:0000259" key="2">
    <source>
        <dbReference type="PROSITE" id="PS51757"/>
    </source>
</evidence>
<dbReference type="PROSITE" id="PS51757">
    <property type="entry name" value="TH1"/>
    <property type="match status" value="1"/>
</dbReference>
<evidence type="ECO:0000256" key="1">
    <source>
        <dbReference type="SAM" id="MobiDB-lite"/>
    </source>
</evidence>
<keyword evidence="4" id="KW-1185">Reference proteome</keyword>
<accession>A0ABD3GK05</accession>
<organism evidence="3 4">
    <name type="scientific">Riccia sorocarpa</name>
    <dbReference type="NCBI Taxonomy" id="122646"/>
    <lineage>
        <taxon>Eukaryota</taxon>
        <taxon>Viridiplantae</taxon>
        <taxon>Streptophyta</taxon>
        <taxon>Embryophyta</taxon>
        <taxon>Marchantiophyta</taxon>
        <taxon>Marchantiopsida</taxon>
        <taxon>Marchantiidae</taxon>
        <taxon>Marchantiales</taxon>
        <taxon>Ricciaceae</taxon>
        <taxon>Riccia</taxon>
    </lineage>
</organism>
<reference evidence="3 4" key="1">
    <citation type="submission" date="2024-09" db="EMBL/GenBank/DDBJ databases">
        <title>Chromosome-scale assembly of Riccia sorocarpa.</title>
        <authorList>
            <person name="Paukszto L."/>
        </authorList>
    </citation>
    <scope>NUCLEOTIDE SEQUENCE [LARGE SCALE GENOMIC DNA]</scope>
    <source>
        <strain evidence="3">LP-2024</strain>
        <tissue evidence="3">Aerial parts of the thallus</tissue>
    </source>
</reference>
<sequence length="220" mass="25288">MEGRGSRPYRTTKYDENSRKQQQTEEVVEPEDTIKSHSNVSTVEQEPFMGMKVRRRSSMYRLYKGDYIDAASNEPILKLLTKQGDRQVLFAENIVKVTRKGRIARCTLLITDVALYILDAESFSTKRRVSLFSIGKVCLSECSDNFFAIVIPQEYDTLLASARKSEIVTVLTDARKKIGNPEPLEVSFSNHFEYYIDSEHIREVITEQIEGGVKTRFVDR</sequence>
<gene>
    <name evidence="3" type="ORF">R1sor_021952</name>
</gene>
<proteinExistence type="predicted"/>
<dbReference type="AlphaFoldDB" id="A0ABD3GK05"/>
<dbReference type="Proteomes" id="UP001633002">
    <property type="component" value="Unassembled WGS sequence"/>
</dbReference>